<evidence type="ECO:0000313" key="8">
    <source>
        <dbReference type="EMBL" id="KAF1965335.1"/>
    </source>
</evidence>
<protein>
    <recommendedName>
        <fullName evidence="7">Rhodopsin domain-containing protein</fullName>
    </recommendedName>
</protein>
<keyword evidence="3 6" id="KW-1133">Transmembrane helix</keyword>
<evidence type="ECO:0000256" key="2">
    <source>
        <dbReference type="ARBA" id="ARBA00022692"/>
    </source>
</evidence>
<dbReference type="InterPro" id="IPR052337">
    <property type="entry name" value="SAT4-like"/>
</dbReference>
<comment type="subcellular location">
    <subcellularLocation>
        <location evidence="1">Membrane</location>
        <topology evidence="1">Multi-pass membrane protein</topology>
    </subcellularLocation>
</comment>
<organism evidence="8 9">
    <name type="scientific">Bimuria novae-zelandiae CBS 107.79</name>
    <dbReference type="NCBI Taxonomy" id="1447943"/>
    <lineage>
        <taxon>Eukaryota</taxon>
        <taxon>Fungi</taxon>
        <taxon>Dikarya</taxon>
        <taxon>Ascomycota</taxon>
        <taxon>Pezizomycotina</taxon>
        <taxon>Dothideomycetes</taxon>
        <taxon>Pleosporomycetidae</taxon>
        <taxon>Pleosporales</taxon>
        <taxon>Massarineae</taxon>
        <taxon>Didymosphaeriaceae</taxon>
        <taxon>Bimuria</taxon>
    </lineage>
</organism>
<feature type="transmembrane region" description="Helical" evidence="6">
    <location>
        <begin position="111"/>
        <end position="129"/>
    </location>
</feature>
<dbReference type="OrthoDB" id="3648173at2759"/>
<feature type="transmembrane region" description="Helical" evidence="6">
    <location>
        <begin position="225"/>
        <end position="248"/>
    </location>
</feature>
<evidence type="ECO:0000313" key="9">
    <source>
        <dbReference type="Proteomes" id="UP000800036"/>
    </source>
</evidence>
<feature type="domain" description="Rhodopsin" evidence="7">
    <location>
        <begin position="46"/>
        <end position="287"/>
    </location>
</feature>
<feature type="transmembrane region" description="Helical" evidence="6">
    <location>
        <begin position="62"/>
        <end position="84"/>
    </location>
</feature>
<feature type="transmembrane region" description="Helical" evidence="6">
    <location>
        <begin position="28"/>
        <end position="50"/>
    </location>
</feature>
<reference evidence="8" key="1">
    <citation type="journal article" date="2020" name="Stud. Mycol.">
        <title>101 Dothideomycetes genomes: a test case for predicting lifestyles and emergence of pathogens.</title>
        <authorList>
            <person name="Haridas S."/>
            <person name="Albert R."/>
            <person name="Binder M."/>
            <person name="Bloem J."/>
            <person name="Labutti K."/>
            <person name="Salamov A."/>
            <person name="Andreopoulos B."/>
            <person name="Baker S."/>
            <person name="Barry K."/>
            <person name="Bills G."/>
            <person name="Bluhm B."/>
            <person name="Cannon C."/>
            <person name="Castanera R."/>
            <person name="Culley D."/>
            <person name="Daum C."/>
            <person name="Ezra D."/>
            <person name="Gonzalez J."/>
            <person name="Henrissat B."/>
            <person name="Kuo A."/>
            <person name="Liang C."/>
            <person name="Lipzen A."/>
            <person name="Lutzoni F."/>
            <person name="Magnuson J."/>
            <person name="Mondo S."/>
            <person name="Nolan M."/>
            <person name="Ohm R."/>
            <person name="Pangilinan J."/>
            <person name="Park H.-J."/>
            <person name="Ramirez L."/>
            <person name="Alfaro M."/>
            <person name="Sun H."/>
            <person name="Tritt A."/>
            <person name="Yoshinaga Y."/>
            <person name="Zwiers L.-H."/>
            <person name="Turgeon B."/>
            <person name="Goodwin S."/>
            <person name="Spatafora J."/>
            <person name="Crous P."/>
            <person name="Grigoriev I."/>
        </authorList>
    </citation>
    <scope>NUCLEOTIDE SEQUENCE</scope>
    <source>
        <strain evidence="8">CBS 107.79</strain>
    </source>
</reference>
<name>A0A6A5UKH1_9PLEO</name>
<evidence type="ECO:0000256" key="1">
    <source>
        <dbReference type="ARBA" id="ARBA00004141"/>
    </source>
</evidence>
<evidence type="ECO:0000256" key="5">
    <source>
        <dbReference type="ARBA" id="ARBA00038359"/>
    </source>
</evidence>
<dbReference type="AlphaFoldDB" id="A0A6A5UKH1"/>
<dbReference type="Pfam" id="PF20684">
    <property type="entry name" value="Fung_rhodopsin"/>
    <property type="match status" value="1"/>
</dbReference>
<dbReference type="GO" id="GO:0016020">
    <property type="term" value="C:membrane"/>
    <property type="evidence" value="ECO:0007669"/>
    <property type="project" value="UniProtKB-SubCell"/>
</dbReference>
<sequence>MWDPQHAGKSLVEAMAVAQGDATSDDKAMMGVEIPLVVLAFATVVLRVYSRLGIKRKLALDDILIICAVICALARTVISCLSAGHTFGFDRDGPDAKAQVPFYRYIFERRIAYILAIVFTRLSILTYYLRIFPPQIATLRILTILLIVLALAHSIGVLTVLSVLCRTIDCLWTSKWLDFNEGQCFSSPIYSYTAAIGDAIVDTLIFALPIPYVWRLSKLRARQRVGLVVVFGLGFLVCVVALCEIPFIQRRVDNNSYFGGSINLLIAIQICLAIIAASLPDLRGLIARSFPNFSPLHHRNLNTRRGGAGGVERDAEQGERGQAGIEQMGVFERQRALRKPDWLRESLPDSLMGTNVETTETRAPISRAVSRDNLALPRRPSIAVVNALSEALSRDIVELPKRLSS</sequence>
<proteinExistence type="inferred from homology"/>
<evidence type="ECO:0000256" key="3">
    <source>
        <dbReference type="ARBA" id="ARBA00022989"/>
    </source>
</evidence>
<comment type="similarity">
    <text evidence="5">Belongs to the SAT4 family.</text>
</comment>
<accession>A0A6A5UKH1</accession>
<dbReference type="InterPro" id="IPR049326">
    <property type="entry name" value="Rhodopsin_dom_fungi"/>
</dbReference>
<evidence type="ECO:0000259" key="7">
    <source>
        <dbReference type="Pfam" id="PF20684"/>
    </source>
</evidence>
<evidence type="ECO:0000256" key="4">
    <source>
        <dbReference type="ARBA" id="ARBA00023136"/>
    </source>
</evidence>
<gene>
    <name evidence="8" type="ORF">BU23DRAFT_489737</name>
</gene>
<feature type="transmembrane region" description="Helical" evidence="6">
    <location>
        <begin position="141"/>
        <end position="169"/>
    </location>
</feature>
<keyword evidence="9" id="KW-1185">Reference proteome</keyword>
<dbReference type="Proteomes" id="UP000800036">
    <property type="component" value="Unassembled WGS sequence"/>
</dbReference>
<keyword evidence="2 6" id="KW-0812">Transmembrane</keyword>
<dbReference type="PANTHER" id="PTHR33048">
    <property type="entry name" value="PTH11-LIKE INTEGRAL MEMBRANE PROTEIN (AFU_ORTHOLOGUE AFUA_5G11245)"/>
    <property type="match status" value="1"/>
</dbReference>
<feature type="transmembrane region" description="Helical" evidence="6">
    <location>
        <begin position="260"/>
        <end position="279"/>
    </location>
</feature>
<evidence type="ECO:0000256" key="6">
    <source>
        <dbReference type="SAM" id="Phobius"/>
    </source>
</evidence>
<feature type="transmembrane region" description="Helical" evidence="6">
    <location>
        <begin position="189"/>
        <end position="213"/>
    </location>
</feature>
<dbReference type="EMBL" id="ML976764">
    <property type="protein sequence ID" value="KAF1965335.1"/>
    <property type="molecule type" value="Genomic_DNA"/>
</dbReference>
<dbReference type="PANTHER" id="PTHR33048:SF157">
    <property type="entry name" value="INTEGRAL MEMBRANE PROTEIN"/>
    <property type="match status" value="1"/>
</dbReference>
<keyword evidence="4 6" id="KW-0472">Membrane</keyword>